<comment type="caution">
    <text evidence="1">The sequence shown here is derived from an EMBL/GenBank/DDBJ whole genome shotgun (WGS) entry which is preliminary data.</text>
</comment>
<dbReference type="AlphaFoldDB" id="A0AAE1Y1S0"/>
<dbReference type="EMBL" id="JACGWO010000008">
    <property type="protein sequence ID" value="KAK4422040.1"/>
    <property type="molecule type" value="Genomic_DNA"/>
</dbReference>
<gene>
    <name evidence="1" type="ORF">Salat_2154800</name>
</gene>
<evidence type="ECO:0000313" key="1">
    <source>
        <dbReference type="EMBL" id="KAK4422040.1"/>
    </source>
</evidence>
<name>A0AAE1Y1S0_9LAMI</name>
<proteinExistence type="predicted"/>
<organism evidence="1 2">
    <name type="scientific">Sesamum alatum</name>
    <dbReference type="NCBI Taxonomy" id="300844"/>
    <lineage>
        <taxon>Eukaryota</taxon>
        <taxon>Viridiplantae</taxon>
        <taxon>Streptophyta</taxon>
        <taxon>Embryophyta</taxon>
        <taxon>Tracheophyta</taxon>
        <taxon>Spermatophyta</taxon>
        <taxon>Magnoliopsida</taxon>
        <taxon>eudicotyledons</taxon>
        <taxon>Gunneridae</taxon>
        <taxon>Pentapetalae</taxon>
        <taxon>asterids</taxon>
        <taxon>lamiids</taxon>
        <taxon>Lamiales</taxon>
        <taxon>Pedaliaceae</taxon>
        <taxon>Sesamum</taxon>
    </lineage>
</organism>
<protein>
    <submittedName>
        <fullName evidence="1">Uncharacterized protein</fullName>
    </submittedName>
</protein>
<evidence type="ECO:0000313" key="2">
    <source>
        <dbReference type="Proteomes" id="UP001293254"/>
    </source>
</evidence>
<reference evidence="1" key="2">
    <citation type="journal article" date="2024" name="Plant">
        <title>Genomic evolution and insights into agronomic trait innovations of Sesamum species.</title>
        <authorList>
            <person name="Miao H."/>
            <person name="Wang L."/>
            <person name="Qu L."/>
            <person name="Liu H."/>
            <person name="Sun Y."/>
            <person name="Le M."/>
            <person name="Wang Q."/>
            <person name="Wei S."/>
            <person name="Zheng Y."/>
            <person name="Lin W."/>
            <person name="Duan Y."/>
            <person name="Cao H."/>
            <person name="Xiong S."/>
            <person name="Wang X."/>
            <person name="Wei L."/>
            <person name="Li C."/>
            <person name="Ma Q."/>
            <person name="Ju M."/>
            <person name="Zhao R."/>
            <person name="Li G."/>
            <person name="Mu C."/>
            <person name="Tian Q."/>
            <person name="Mei H."/>
            <person name="Zhang T."/>
            <person name="Gao T."/>
            <person name="Zhang H."/>
        </authorList>
    </citation>
    <scope>NUCLEOTIDE SEQUENCE</scope>
    <source>
        <strain evidence="1">3651</strain>
    </source>
</reference>
<keyword evidence="2" id="KW-1185">Reference proteome</keyword>
<dbReference type="Proteomes" id="UP001293254">
    <property type="component" value="Unassembled WGS sequence"/>
</dbReference>
<reference evidence="1" key="1">
    <citation type="submission" date="2020-06" db="EMBL/GenBank/DDBJ databases">
        <authorList>
            <person name="Li T."/>
            <person name="Hu X."/>
            <person name="Zhang T."/>
            <person name="Song X."/>
            <person name="Zhang H."/>
            <person name="Dai N."/>
            <person name="Sheng W."/>
            <person name="Hou X."/>
            <person name="Wei L."/>
        </authorList>
    </citation>
    <scope>NUCLEOTIDE SEQUENCE</scope>
    <source>
        <strain evidence="1">3651</strain>
        <tissue evidence="1">Leaf</tissue>
    </source>
</reference>
<accession>A0AAE1Y1S0</accession>
<sequence length="150" mass="16960">MGSFAIRRRSPARWSAVDQSAICGETAVRQRRARSGNDGRSAQRLDENQWVWYRKTRRSMGKRMVVVRWRTAFGWRRIDAGTEAEARFGVRRESRLKRSPGGWKCLPCEGESIGDVLAGGSSERGREVIEKKRVKMAATRAASGGAYEVR</sequence>